<feature type="transmembrane region" description="Helical" evidence="1">
    <location>
        <begin position="108"/>
        <end position="125"/>
    </location>
</feature>
<dbReference type="AlphaFoldDB" id="A0A4R7CZQ0"/>
<evidence type="ECO:0000313" key="3">
    <source>
        <dbReference type="Proteomes" id="UP000294752"/>
    </source>
</evidence>
<evidence type="ECO:0000256" key="1">
    <source>
        <dbReference type="SAM" id="Phobius"/>
    </source>
</evidence>
<feature type="transmembrane region" description="Helical" evidence="1">
    <location>
        <begin position="7"/>
        <end position="26"/>
    </location>
</feature>
<sequence length="140" mass="15889">MYILRKPVALTGIFISALAPVFLPFLKVPVKGNWNLYQTDVSLFFVTYGLLALCVLAFFLRNVTFYRLCSKLYLGWCVVGFLAVYFKIHNYFGMKFVDGLLSQSLHLKWGWIVLFAGSLILLFSVQKNTLTSVSELGNEA</sequence>
<organism evidence="2 3">
    <name type="scientific">Sphingobacterium paludis</name>
    <dbReference type="NCBI Taxonomy" id="1476465"/>
    <lineage>
        <taxon>Bacteria</taxon>
        <taxon>Pseudomonadati</taxon>
        <taxon>Bacteroidota</taxon>
        <taxon>Sphingobacteriia</taxon>
        <taxon>Sphingobacteriales</taxon>
        <taxon>Sphingobacteriaceae</taxon>
        <taxon>Sphingobacterium</taxon>
    </lineage>
</organism>
<dbReference type="EMBL" id="SNZV01000004">
    <property type="protein sequence ID" value="TDS14089.1"/>
    <property type="molecule type" value="Genomic_DNA"/>
</dbReference>
<proteinExistence type="predicted"/>
<feature type="transmembrane region" description="Helical" evidence="1">
    <location>
        <begin position="41"/>
        <end position="60"/>
    </location>
</feature>
<evidence type="ECO:0000313" key="2">
    <source>
        <dbReference type="EMBL" id="TDS14089.1"/>
    </source>
</evidence>
<feature type="transmembrane region" description="Helical" evidence="1">
    <location>
        <begin position="72"/>
        <end position="88"/>
    </location>
</feature>
<gene>
    <name evidence="2" type="ORF">B0I21_104418</name>
</gene>
<accession>A0A4R7CZQ0</accession>
<protein>
    <submittedName>
        <fullName evidence="2">Uncharacterized protein</fullName>
    </submittedName>
</protein>
<keyword evidence="3" id="KW-1185">Reference proteome</keyword>
<dbReference type="OrthoDB" id="799709at2"/>
<reference evidence="2 3" key="1">
    <citation type="submission" date="2019-03" db="EMBL/GenBank/DDBJ databases">
        <title>Genomic Encyclopedia of Type Strains, Phase III (KMG-III): the genomes of soil and plant-associated and newly described type strains.</title>
        <authorList>
            <person name="Whitman W."/>
        </authorList>
    </citation>
    <scope>NUCLEOTIDE SEQUENCE [LARGE SCALE GENOMIC DNA]</scope>
    <source>
        <strain evidence="2 3">CGMCC 1.12801</strain>
    </source>
</reference>
<dbReference type="RefSeq" id="WP_133640355.1">
    <property type="nucleotide sequence ID" value="NZ_SNZV01000004.1"/>
</dbReference>
<keyword evidence="1" id="KW-0472">Membrane</keyword>
<name>A0A4R7CZQ0_9SPHI</name>
<dbReference type="Proteomes" id="UP000294752">
    <property type="component" value="Unassembled WGS sequence"/>
</dbReference>
<comment type="caution">
    <text evidence="2">The sequence shown here is derived from an EMBL/GenBank/DDBJ whole genome shotgun (WGS) entry which is preliminary data.</text>
</comment>
<keyword evidence="1" id="KW-0812">Transmembrane</keyword>
<keyword evidence="1" id="KW-1133">Transmembrane helix</keyword>